<feature type="transmembrane region" description="Helical" evidence="2">
    <location>
        <begin position="213"/>
        <end position="239"/>
    </location>
</feature>
<dbReference type="PANTHER" id="PTHR22911">
    <property type="entry name" value="ACYL-MALONYL CONDENSING ENZYME-RELATED"/>
    <property type="match status" value="1"/>
</dbReference>
<dbReference type="InterPro" id="IPR000620">
    <property type="entry name" value="EamA_dom"/>
</dbReference>
<dbReference type="Pfam" id="PF00892">
    <property type="entry name" value="EamA"/>
    <property type="match status" value="2"/>
</dbReference>
<dbReference type="SUPFAM" id="SSF103481">
    <property type="entry name" value="Multidrug resistance efflux transporter EmrE"/>
    <property type="match status" value="2"/>
</dbReference>
<dbReference type="STRING" id="118168.MC7420_3602"/>
<accession>B4W016</accession>
<comment type="similarity">
    <text evidence="1">Belongs to the EamA transporter family.</text>
</comment>
<dbReference type="HOGENOM" id="CLU_033863_0_2_3"/>
<keyword evidence="5" id="KW-1185">Reference proteome</keyword>
<reference evidence="4 5" key="1">
    <citation type="submission" date="2008-07" db="EMBL/GenBank/DDBJ databases">
        <authorList>
            <person name="Tandeau de Marsac N."/>
            <person name="Ferriera S."/>
            <person name="Johnson J."/>
            <person name="Kravitz S."/>
            <person name="Beeson K."/>
            <person name="Sutton G."/>
            <person name="Rogers Y.-H."/>
            <person name="Friedman R."/>
            <person name="Frazier M."/>
            <person name="Venter J.C."/>
        </authorList>
    </citation>
    <scope>NUCLEOTIDE SEQUENCE [LARGE SCALE GENOMIC DNA]</scope>
    <source>
        <strain evidence="4 5">PCC 7420</strain>
    </source>
</reference>
<keyword evidence="2" id="KW-0472">Membrane</keyword>
<feature type="transmembrane region" description="Helical" evidence="2">
    <location>
        <begin position="182"/>
        <end position="201"/>
    </location>
</feature>
<sequence>MPKKRHSWSKLQVWNREHQVVKTPKQPLPWQVGLVLVAGVLAVSSAAIFIRLANTAADLSGVGFSLFLSASRLTLASLLIVPAWRNLRSHQLSPGAFHYAVGAGICLALHFAAWITSLSFTSIAASTTLVTTNPIWVALLSWLWFKEKPSRLTLLGIGIAFIGGVLIALGDQQTVNVTSNPALGNSLALIGAVIVSLYLLLGREAQRRGLGIGSYIAIAYSTGALVLLPLPLIFGVGYLGYPRAVYLYVLLMAVLPQLVGHTSFNWAVRWVSPILVTLAILWEPVVSSFLGYLVFQELPGRFVLVGAAVLLGGVAIAVFGARATYVEDGGT</sequence>
<feature type="transmembrane region" description="Helical" evidence="2">
    <location>
        <begin position="245"/>
        <end position="267"/>
    </location>
</feature>
<dbReference type="AlphaFoldDB" id="B4W016"/>
<dbReference type="InterPro" id="IPR037185">
    <property type="entry name" value="EmrE-like"/>
</dbReference>
<gene>
    <name evidence="4" type="ORF">MC7420_3602</name>
</gene>
<dbReference type="PANTHER" id="PTHR22911:SF76">
    <property type="entry name" value="EAMA DOMAIN-CONTAINING PROTEIN"/>
    <property type="match status" value="1"/>
</dbReference>
<evidence type="ECO:0000256" key="1">
    <source>
        <dbReference type="ARBA" id="ARBA00007362"/>
    </source>
</evidence>
<feature type="transmembrane region" description="Helical" evidence="2">
    <location>
        <begin position="32"/>
        <end position="52"/>
    </location>
</feature>
<feature type="transmembrane region" description="Helical" evidence="2">
    <location>
        <begin position="123"/>
        <end position="145"/>
    </location>
</feature>
<feature type="domain" description="EamA" evidence="3">
    <location>
        <begin position="183"/>
        <end position="318"/>
    </location>
</feature>
<keyword evidence="2" id="KW-1133">Transmembrane helix</keyword>
<dbReference type="EMBL" id="DS989864">
    <property type="protein sequence ID" value="EDX72530.1"/>
    <property type="molecule type" value="Genomic_DNA"/>
</dbReference>
<feature type="transmembrane region" description="Helical" evidence="2">
    <location>
        <begin position="301"/>
        <end position="321"/>
    </location>
</feature>
<organism evidence="4 5">
    <name type="scientific">Coleofasciculus chthonoplastes PCC 7420</name>
    <dbReference type="NCBI Taxonomy" id="118168"/>
    <lineage>
        <taxon>Bacteria</taxon>
        <taxon>Bacillati</taxon>
        <taxon>Cyanobacteriota</taxon>
        <taxon>Cyanophyceae</taxon>
        <taxon>Coleofasciculales</taxon>
        <taxon>Coleofasciculaceae</taxon>
        <taxon>Coleofasciculus</taxon>
    </lineage>
</organism>
<feature type="transmembrane region" description="Helical" evidence="2">
    <location>
        <begin position="274"/>
        <end position="295"/>
    </location>
</feature>
<feature type="domain" description="EamA" evidence="3">
    <location>
        <begin position="36"/>
        <end position="168"/>
    </location>
</feature>
<dbReference type="Gene3D" id="1.10.3730.20">
    <property type="match status" value="1"/>
</dbReference>
<feature type="transmembrane region" description="Helical" evidence="2">
    <location>
        <begin position="64"/>
        <end position="84"/>
    </location>
</feature>
<feature type="transmembrane region" description="Helical" evidence="2">
    <location>
        <begin position="96"/>
        <end position="117"/>
    </location>
</feature>
<protein>
    <submittedName>
        <fullName evidence="4">Integral membrane protein DUF6</fullName>
    </submittedName>
</protein>
<evidence type="ECO:0000259" key="3">
    <source>
        <dbReference type="Pfam" id="PF00892"/>
    </source>
</evidence>
<dbReference type="RefSeq" id="WP_006104530.1">
    <property type="nucleotide sequence ID" value="NZ_DS989864.1"/>
</dbReference>
<evidence type="ECO:0000313" key="4">
    <source>
        <dbReference type="EMBL" id="EDX72530.1"/>
    </source>
</evidence>
<evidence type="ECO:0000313" key="5">
    <source>
        <dbReference type="Proteomes" id="UP000003835"/>
    </source>
</evidence>
<dbReference type="Proteomes" id="UP000003835">
    <property type="component" value="Unassembled WGS sequence"/>
</dbReference>
<name>B4W016_9CYAN</name>
<proteinExistence type="inferred from homology"/>
<dbReference type="GO" id="GO:0016020">
    <property type="term" value="C:membrane"/>
    <property type="evidence" value="ECO:0007669"/>
    <property type="project" value="InterPro"/>
</dbReference>
<feature type="transmembrane region" description="Helical" evidence="2">
    <location>
        <begin position="152"/>
        <end position="170"/>
    </location>
</feature>
<keyword evidence="2" id="KW-0812">Transmembrane</keyword>
<dbReference type="eggNOG" id="COG0697">
    <property type="taxonomic scope" value="Bacteria"/>
</dbReference>
<dbReference type="OrthoDB" id="9790852at2"/>
<evidence type="ECO:0000256" key="2">
    <source>
        <dbReference type="SAM" id="Phobius"/>
    </source>
</evidence>